<proteinExistence type="predicted"/>
<keyword evidence="3" id="KW-1185">Reference proteome</keyword>
<keyword evidence="1" id="KW-0472">Membrane</keyword>
<dbReference type="EMBL" id="BDDD01003021">
    <property type="protein sequence ID" value="GAV83817.1"/>
    <property type="molecule type" value="Genomic_DNA"/>
</dbReference>
<dbReference type="AlphaFoldDB" id="A0A1Q3CUA4"/>
<dbReference type="STRING" id="3775.A0A1Q3CUA4"/>
<organism evidence="2 3">
    <name type="scientific">Cephalotus follicularis</name>
    <name type="common">Albany pitcher plant</name>
    <dbReference type="NCBI Taxonomy" id="3775"/>
    <lineage>
        <taxon>Eukaryota</taxon>
        <taxon>Viridiplantae</taxon>
        <taxon>Streptophyta</taxon>
        <taxon>Embryophyta</taxon>
        <taxon>Tracheophyta</taxon>
        <taxon>Spermatophyta</taxon>
        <taxon>Magnoliopsida</taxon>
        <taxon>eudicotyledons</taxon>
        <taxon>Gunneridae</taxon>
        <taxon>Pentapetalae</taxon>
        <taxon>rosids</taxon>
        <taxon>fabids</taxon>
        <taxon>Oxalidales</taxon>
        <taxon>Cephalotaceae</taxon>
        <taxon>Cephalotus</taxon>
    </lineage>
</organism>
<sequence>MFQQVVSRCLPPYAATWAILFLLSVAVAAFAPETAFVSAIASSSSFSRSCSANGLVRLPLDLPGEVVCLPAYMMMMRTSKLDFLVLTIFSGLVVAVSACLIQSFGLYDEFEID</sequence>
<dbReference type="PANTHER" id="PTHR34658">
    <property type="entry name" value="OS01G0151800 PROTEIN"/>
    <property type="match status" value="1"/>
</dbReference>
<accession>A0A1Q3CUA4</accession>
<dbReference type="Proteomes" id="UP000187406">
    <property type="component" value="Unassembled WGS sequence"/>
</dbReference>
<keyword evidence="1" id="KW-1133">Transmembrane helix</keyword>
<evidence type="ECO:0000313" key="2">
    <source>
        <dbReference type="EMBL" id="GAV83817.1"/>
    </source>
</evidence>
<name>A0A1Q3CUA4_CEPFO</name>
<keyword evidence="1" id="KW-0812">Transmembrane</keyword>
<comment type="caution">
    <text evidence="2">The sequence shown here is derived from an EMBL/GenBank/DDBJ whole genome shotgun (WGS) entry which is preliminary data.</text>
</comment>
<protein>
    <submittedName>
        <fullName evidence="2">Uncharacterized protein</fullName>
    </submittedName>
</protein>
<reference evidence="3" key="1">
    <citation type="submission" date="2016-04" db="EMBL/GenBank/DDBJ databases">
        <title>Cephalotus genome sequencing.</title>
        <authorList>
            <person name="Fukushima K."/>
            <person name="Hasebe M."/>
            <person name="Fang X."/>
        </authorList>
    </citation>
    <scope>NUCLEOTIDE SEQUENCE [LARGE SCALE GENOMIC DNA]</scope>
    <source>
        <strain evidence="3">cv. St1</strain>
    </source>
</reference>
<dbReference type="PANTHER" id="PTHR34658:SF5">
    <property type="entry name" value="PROTEIN, PUTATIVE-RELATED"/>
    <property type="match status" value="1"/>
</dbReference>
<evidence type="ECO:0000256" key="1">
    <source>
        <dbReference type="SAM" id="Phobius"/>
    </source>
</evidence>
<evidence type="ECO:0000313" key="3">
    <source>
        <dbReference type="Proteomes" id="UP000187406"/>
    </source>
</evidence>
<feature type="transmembrane region" description="Helical" evidence="1">
    <location>
        <begin position="83"/>
        <end position="107"/>
    </location>
</feature>
<dbReference type="OrthoDB" id="1921102at2759"/>
<feature type="transmembrane region" description="Helical" evidence="1">
    <location>
        <begin position="12"/>
        <end position="31"/>
    </location>
</feature>
<gene>
    <name evidence="2" type="ORF">CFOL_v3_27262</name>
</gene>
<dbReference type="InParanoid" id="A0A1Q3CUA4"/>